<dbReference type="AlphaFoldDB" id="M7NCE4"/>
<organism evidence="3 4">
    <name type="scientific">Cesiribacter andamanensis AMV16</name>
    <dbReference type="NCBI Taxonomy" id="1279009"/>
    <lineage>
        <taxon>Bacteria</taxon>
        <taxon>Pseudomonadati</taxon>
        <taxon>Bacteroidota</taxon>
        <taxon>Cytophagia</taxon>
        <taxon>Cytophagales</taxon>
        <taxon>Cesiribacteraceae</taxon>
        <taxon>Cesiribacter</taxon>
    </lineage>
</organism>
<dbReference type="PANTHER" id="PTHR42915">
    <property type="entry name" value="HYPOTHETICAL 460 KDA PROTEIN IN FEUA-SIGW INTERGENIC REGION [PRECURSOR]"/>
    <property type="match status" value="1"/>
</dbReference>
<evidence type="ECO:0000313" key="3">
    <source>
        <dbReference type="EMBL" id="EMR04826.1"/>
    </source>
</evidence>
<sequence length="387" mass="41796">MMQQIELFGKFWRLFLRGSHLRGILMRGIHLRGSLTPLRSSLLLTALLPGMALASCSTNAPKAGTATPDSVFVEIEAPQEPQAAPALLLGAERKDLYLPLLRGKRIGLIVNHTSLVPQPGGEALHLVDLLLKEGLQVKKVFAPEHGFRGTADAGEKILSGTDAQTGLPVVSLYGNNKKPSPEQLQDVDVLVFDIQDVGARFYTYISTMHYTMEAAAEQGKQMVVLDRPNPNGHIIDGPVLDPRFRSFVGMHPIPVVHGLTVGELAQMINGEGWLAGEKKASLTVVPLQGYTHSTPYVLPVRPSPNLPNQQSIYLYPSLCLFEGTPISLGRGTPFPFQVIGYPIRNLASSALPLPQCPVPPTHLLRTANAGGWTCATSRPPSVSILGL</sequence>
<dbReference type="STRING" id="1279009.ADICEAN_00097"/>
<dbReference type="InterPro" id="IPR048502">
    <property type="entry name" value="NamZ_N"/>
</dbReference>
<dbReference type="InterPro" id="IPR008302">
    <property type="entry name" value="NamZ"/>
</dbReference>
<name>M7NCE4_9BACT</name>
<proteinExistence type="predicted"/>
<dbReference type="eggNOG" id="COG3876">
    <property type="taxonomic scope" value="Bacteria"/>
</dbReference>
<evidence type="ECO:0008006" key="5">
    <source>
        <dbReference type="Google" id="ProtNLM"/>
    </source>
</evidence>
<dbReference type="Proteomes" id="UP000011910">
    <property type="component" value="Unassembled WGS sequence"/>
</dbReference>
<evidence type="ECO:0000259" key="1">
    <source>
        <dbReference type="Pfam" id="PF07075"/>
    </source>
</evidence>
<dbReference type="GO" id="GO:0033922">
    <property type="term" value="F:peptidoglycan beta-N-acetylmuramidase activity"/>
    <property type="evidence" value="ECO:0007669"/>
    <property type="project" value="InterPro"/>
</dbReference>
<comment type="caution">
    <text evidence="3">The sequence shown here is derived from an EMBL/GenBank/DDBJ whole genome shotgun (WGS) entry which is preliminary data.</text>
</comment>
<dbReference type="EMBL" id="AODQ01000001">
    <property type="protein sequence ID" value="EMR04826.1"/>
    <property type="molecule type" value="Genomic_DNA"/>
</dbReference>
<keyword evidence="4" id="KW-1185">Reference proteome</keyword>
<dbReference type="PATRIC" id="fig|1279009.4.peg.102"/>
<dbReference type="PANTHER" id="PTHR42915:SF1">
    <property type="entry name" value="PEPTIDOGLYCAN BETA-N-ACETYLMURAMIDASE NAMZ"/>
    <property type="match status" value="1"/>
</dbReference>
<feature type="domain" description="Peptidoglycan beta-N-acetylmuramidase NamZ C-terminal" evidence="2">
    <location>
        <begin position="313"/>
        <end position="344"/>
    </location>
</feature>
<gene>
    <name evidence="3" type="ORF">ADICEAN_00097</name>
</gene>
<dbReference type="Gene3D" id="3.40.50.12170">
    <property type="entry name" value="Uncharacterised protein PF07075, DUF1343"/>
    <property type="match status" value="1"/>
</dbReference>
<dbReference type="InterPro" id="IPR048503">
    <property type="entry name" value="NamZ_C"/>
</dbReference>
<accession>M7NCE4</accession>
<evidence type="ECO:0000313" key="4">
    <source>
        <dbReference type="Proteomes" id="UP000011910"/>
    </source>
</evidence>
<reference evidence="3 4" key="1">
    <citation type="journal article" date="2013" name="Genome Announc.">
        <title>Draft Genome Sequence of Cesiribacter andamanensis Strain AMV16T, Isolated from a Soil Sample from a Mud Volcano in the Andaman Islands, India.</title>
        <authorList>
            <person name="Shivaji S."/>
            <person name="Ara S."/>
            <person name="Begum Z."/>
            <person name="Srinivas T.N."/>
            <person name="Singh A."/>
            <person name="Kumar Pinnaka A."/>
        </authorList>
    </citation>
    <scope>NUCLEOTIDE SEQUENCE [LARGE SCALE GENOMIC DNA]</scope>
    <source>
        <strain evidence="3 4">AMV16</strain>
    </source>
</reference>
<dbReference type="Pfam" id="PF20732">
    <property type="entry name" value="NamZ_C"/>
    <property type="match status" value="1"/>
</dbReference>
<dbReference type="Pfam" id="PF07075">
    <property type="entry name" value="NamZ_N"/>
    <property type="match status" value="1"/>
</dbReference>
<evidence type="ECO:0000259" key="2">
    <source>
        <dbReference type="Pfam" id="PF20732"/>
    </source>
</evidence>
<feature type="domain" description="Peptidoglycan beta-N-acetylmuramidase NamZ N-terminal" evidence="1">
    <location>
        <begin position="106"/>
        <end position="309"/>
    </location>
</feature>
<protein>
    <recommendedName>
        <fullName evidence="5">DUF1343 domain-containing protein</fullName>
    </recommendedName>
</protein>